<evidence type="ECO:0000256" key="1">
    <source>
        <dbReference type="ARBA" id="ARBA00006676"/>
    </source>
</evidence>
<dbReference type="AlphaFoldDB" id="A0A2U1KZ13"/>
<name>A0A2U1KZ13_ARTAN</name>
<dbReference type="Proteomes" id="UP000245207">
    <property type="component" value="Unassembled WGS sequence"/>
</dbReference>
<dbReference type="Pfam" id="PF19326">
    <property type="entry name" value="AMP_deaminase"/>
    <property type="match status" value="1"/>
</dbReference>
<comment type="similarity">
    <text evidence="1">Belongs to the metallo-dependent hydrolases superfamily. Adenosine and AMP deaminases family.</text>
</comment>
<evidence type="ECO:0000313" key="3">
    <source>
        <dbReference type="Proteomes" id="UP000245207"/>
    </source>
</evidence>
<dbReference type="STRING" id="35608.A0A2U1KZ13"/>
<dbReference type="PANTHER" id="PTHR11359">
    <property type="entry name" value="AMP DEAMINASE"/>
    <property type="match status" value="1"/>
</dbReference>
<dbReference type="OrthoDB" id="1639028at2759"/>
<dbReference type="GO" id="GO:0005829">
    <property type="term" value="C:cytosol"/>
    <property type="evidence" value="ECO:0007669"/>
    <property type="project" value="TreeGrafter"/>
</dbReference>
<dbReference type="EMBL" id="PKPP01012684">
    <property type="protein sequence ID" value="PWA42005.1"/>
    <property type="molecule type" value="Genomic_DNA"/>
</dbReference>
<organism evidence="2 3">
    <name type="scientific">Artemisia annua</name>
    <name type="common">Sweet wormwood</name>
    <dbReference type="NCBI Taxonomy" id="35608"/>
    <lineage>
        <taxon>Eukaryota</taxon>
        <taxon>Viridiplantae</taxon>
        <taxon>Streptophyta</taxon>
        <taxon>Embryophyta</taxon>
        <taxon>Tracheophyta</taxon>
        <taxon>Spermatophyta</taxon>
        <taxon>Magnoliopsida</taxon>
        <taxon>eudicotyledons</taxon>
        <taxon>Gunneridae</taxon>
        <taxon>Pentapetalae</taxon>
        <taxon>asterids</taxon>
        <taxon>campanulids</taxon>
        <taxon>Asterales</taxon>
        <taxon>Asteraceae</taxon>
        <taxon>Asteroideae</taxon>
        <taxon>Anthemideae</taxon>
        <taxon>Artemisiinae</taxon>
        <taxon>Artemisia</taxon>
    </lineage>
</organism>
<dbReference type="GO" id="GO:0046033">
    <property type="term" value="P:AMP metabolic process"/>
    <property type="evidence" value="ECO:0007669"/>
    <property type="project" value="TreeGrafter"/>
</dbReference>
<dbReference type="InterPro" id="IPR032466">
    <property type="entry name" value="Metal_Hydrolase"/>
</dbReference>
<dbReference type="InterPro" id="IPR006329">
    <property type="entry name" value="AMPD"/>
</dbReference>
<keyword evidence="3" id="KW-1185">Reference proteome</keyword>
<dbReference type="GO" id="GO:0003876">
    <property type="term" value="F:AMP deaminase activity"/>
    <property type="evidence" value="ECO:0007669"/>
    <property type="project" value="InterPro"/>
</dbReference>
<reference evidence="2 3" key="1">
    <citation type="journal article" date="2018" name="Mol. Plant">
        <title>The genome of Artemisia annua provides insight into the evolution of Asteraceae family and artemisinin biosynthesis.</title>
        <authorList>
            <person name="Shen Q."/>
            <person name="Zhang L."/>
            <person name="Liao Z."/>
            <person name="Wang S."/>
            <person name="Yan T."/>
            <person name="Shi P."/>
            <person name="Liu M."/>
            <person name="Fu X."/>
            <person name="Pan Q."/>
            <person name="Wang Y."/>
            <person name="Lv Z."/>
            <person name="Lu X."/>
            <person name="Zhang F."/>
            <person name="Jiang W."/>
            <person name="Ma Y."/>
            <person name="Chen M."/>
            <person name="Hao X."/>
            <person name="Li L."/>
            <person name="Tang Y."/>
            <person name="Lv G."/>
            <person name="Zhou Y."/>
            <person name="Sun X."/>
            <person name="Brodelius P.E."/>
            <person name="Rose J.K.C."/>
            <person name="Tang K."/>
        </authorList>
    </citation>
    <scope>NUCLEOTIDE SEQUENCE [LARGE SCALE GENOMIC DNA]</scope>
    <source>
        <strain evidence="3">cv. Huhao1</strain>
        <tissue evidence="2">Leaf</tissue>
    </source>
</reference>
<proteinExistence type="inferred from homology"/>
<dbReference type="GO" id="GO:0032264">
    <property type="term" value="P:IMP salvage"/>
    <property type="evidence" value="ECO:0007669"/>
    <property type="project" value="InterPro"/>
</dbReference>
<comment type="caution">
    <text evidence="2">The sequence shown here is derived from an EMBL/GenBank/DDBJ whole genome shotgun (WGS) entry which is preliminary data.</text>
</comment>
<protein>
    <submittedName>
        <fullName evidence="2">Uncharacterized protein</fullName>
    </submittedName>
</protein>
<accession>A0A2U1KZ13</accession>
<dbReference type="PANTHER" id="PTHR11359:SF0">
    <property type="entry name" value="AMP DEAMINASE"/>
    <property type="match status" value="1"/>
</dbReference>
<sequence>MASVTPLMPKVWKLSACDLCEIARNSVYQSGFSHVLKSHWIGLEYYKRGQMEMIFTRPMCRIFNLNSVTWYVV</sequence>
<dbReference type="SUPFAM" id="SSF51556">
    <property type="entry name" value="Metallo-dependent hydrolases"/>
    <property type="match status" value="1"/>
</dbReference>
<evidence type="ECO:0000313" key="2">
    <source>
        <dbReference type="EMBL" id="PWA42005.1"/>
    </source>
</evidence>
<gene>
    <name evidence="2" type="ORF">CTI12_AA548690</name>
</gene>
<dbReference type="Gene3D" id="3.20.20.140">
    <property type="entry name" value="Metal-dependent hydrolases"/>
    <property type="match status" value="1"/>
</dbReference>